<dbReference type="Pfam" id="PF13499">
    <property type="entry name" value="EF-hand_7"/>
    <property type="match status" value="1"/>
</dbReference>
<dbReference type="PROSITE" id="PS00018">
    <property type="entry name" value="EF_HAND_1"/>
    <property type="match status" value="3"/>
</dbReference>
<proteinExistence type="predicted"/>
<dbReference type="SUPFAM" id="SSF47473">
    <property type="entry name" value="EF-hand"/>
    <property type="match status" value="1"/>
</dbReference>
<evidence type="ECO:0000256" key="1">
    <source>
        <dbReference type="ARBA" id="ARBA00022723"/>
    </source>
</evidence>
<dbReference type="Gene3D" id="1.10.238.10">
    <property type="entry name" value="EF-hand"/>
    <property type="match status" value="1"/>
</dbReference>
<evidence type="ECO:0000256" key="3">
    <source>
        <dbReference type="ARBA" id="ARBA00022837"/>
    </source>
</evidence>
<dbReference type="GO" id="GO:0005509">
    <property type="term" value="F:calcium ion binding"/>
    <property type="evidence" value="ECO:0007669"/>
    <property type="project" value="InterPro"/>
</dbReference>
<dbReference type="InterPro" id="IPR028846">
    <property type="entry name" value="Recoverin"/>
</dbReference>
<dbReference type="Pfam" id="PF13202">
    <property type="entry name" value="EF-hand_5"/>
    <property type="match status" value="1"/>
</dbReference>
<sequence length="186" mass="21302">MSNLTDKQREFHLQKMRTRFNRLDLNQDGFISREDYELMATKLQEYGKLDEEKAERTRNAITSVADRMGLKPGVKIPAEEAAQKASKGFLSMTHDQQLASIKTFYPIFEALDLNNDGSISLEEFKVYFRIIAPDLSDADVTHTFNMIDSDRNGEISREEFMAAGFDFVYGVEETEISKVFFGPLMS</sequence>
<dbReference type="InterPro" id="IPR002048">
    <property type="entry name" value="EF_hand_dom"/>
</dbReference>
<keyword evidence="2" id="KW-0677">Repeat</keyword>
<keyword evidence="3" id="KW-0106">Calcium</keyword>
<dbReference type="PANTHER" id="PTHR23055">
    <property type="entry name" value="CALCIUM BINDING PROTEINS"/>
    <property type="match status" value="1"/>
</dbReference>
<dbReference type="Proteomes" id="UP001152795">
    <property type="component" value="Unassembled WGS sequence"/>
</dbReference>
<evidence type="ECO:0000313" key="5">
    <source>
        <dbReference type="Proteomes" id="UP001152795"/>
    </source>
</evidence>
<gene>
    <name evidence="4" type="ORF">PACLA_8A084867</name>
</gene>
<dbReference type="OrthoDB" id="427950at2759"/>
<reference evidence="4" key="1">
    <citation type="submission" date="2020-04" db="EMBL/GenBank/DDBJ databases">
        <authorList>
            <person name="Alioto T."/>
            <person name="Alioto T."/>
            <person name="Gomez Garrido J."/>
        </authorList>
    </citation>
    <scope>NUCLEOTIDE SEQUENCE</scope>
    <source>
        <strain evidence="4">A484AB</strain>
    </source>
</reference>
<dbReference type="AlphaFoldDB" id="A0A6S7GFJ0"/>
<dbReference type="SMART" id="SM00054">
    <property type="entry name" value="EFh"/>
    <property type="match status" value="3"/>
</dbReference>
<dbReference type="InterPro" id="IPR011992">
    <property type="entry name" value="EF-hand-dom_pair"/>
</dbReference>
<comment type="caution">
    <text evidence="4">The sequence shown here is derived from an EMBL/GenBank/DDBJ whole genome shotgun (WGS) entry which is preliminary data.</text>
</comment>
<protein>
    <submittedName>
        <fullName evidence="4">Sarcoplasmic calcium-binding</fullName>
    </submittedName>
</protein>
<evidence type="ECO:0000313" key="4">
    <source>
        <dbReference type="EMBL" id="CAB3983970.1"/>
    </source>
</evidence>
<accession>A0A6S7GFJ0</accession>
<dbReference type="EMBL" id="CACRXK020000681">
    <property type="protein sequence ID" value="CAB3983970.1"/>
    <property type="molecule type" value="Genomic_DNA"/>
</dbReference>
<dbReference type="InterPro" id="IPR018247">
    <property type="entry name" value="EF_Hand_1_Ca_BS"/>
</dbReference>
<dbReference type="CDD" id="cd00051">
    <property type="entry name" value="EFh"/>
    <property type="match status" value="1"/>
</dbReference>
<organism evidence="4 5">
    <name type="scientific">Paramuricea clavata</name>
    <name type="common">Red gorgonian</name>
    <name type="synonym">Violescent sea-whip</name>
    <dbReference type="NCBI Taxonomy" id="317549"/>
    <lineage>
        <taxon>Eukaryota</taxon>
        <taxon>Metazoa</taxon>
        <taxon>Cnidaria</taxon>
        <taxon>Anthozoa</taxon>
        <taxon>Octocorallia</taxon>
        <taxon>Malacalcyonacea</taxon>
        <taxon>Plexauridae</taxon>
        <taxon>Paramuricea</taxon>
    </lineage>
</organism>
<name>A0A6S7GFJ0_PARCT</name>
<keyword evidence="1" id="KW-0479">Metal-binding</keyword>
<dbReference type="PROSITE" id="PS50222">
    <property type="entry name" value="EF_HAND_2"/>
    <property type="match status" value="3"/>
</dbReference>
<evidence type="ECO:0000256" key="2">
    <source>
        <dbReference type="ARBA" id="ARBA00022737"/>
    </source>
</evidence>
<keyword evidence="5" id="KW-1185">Reference proteome</keyword>